<dbReference type="OrthoDB" id="10051322at2759"/>
<dbReference type="InterPro" id="IPR034884">
    <property type="entry name" value="Cytochrome_c_oxidase_VIc/VIIs"/>
</dbReference>
<dbReference type="PANTHER" id="PTHR48416">
    <property type="entry name" value="CYTOCHROME C OXIDASE SUBUNIT 6C"/>
    <property type="match status" value="1"/>
</dbReference>
<dbReference type="InterPro" id="IPR051389">
    <property type="entry name" value="Cytochrome_c_oxidase_VIc"/>
</dbReference>
<dbReference type="InterPro" id="IPR037169">
    <property type="entry name" value="Cytochrome_c_oxidase_VIc_sf"/>
</dbReference>
<accession>A0A6L2PJC9</accession>
<dbReference type="Gene3D" id="4.10.93.10">
    <property type="entry name" value="Mitochondrial cytochrome c oxidase subunit VIc/VIIs"/>
    <property type="match status" value="1"/>
</dbReference>
<evidence type="ECO:0000256" key="4">
    <source>
        <dbReference type="ARBA" id="ARBA00022692"/>
    </source>
</evidence>
<comment type="pathway">
    <text evidence="2">Energy metabolism; oxidative phosphorylation.</text>
</comment>
<feature type="transmembrane region" description="Helical" evidence="9">
    <location>
        <begin position="24"/>
        <end position="44"/>
    </location>
</feature>
<evidence type="ECO:0000256" key="5">
    <source>
        <dbReference type="ARBA" id="ARBA00022792"/>
    </source>
</evidence>
<comment type="similarity">
    <text evidence="3">Belongs to the cytochrome c oxidase subunit 6c family.</text>
</comment>
<dbReference type="SUPFAM" id="SSF81415">
    <property type="entry name" value="Mitochondrial cytochrome c oxidase subunit VIc"/>
    <property type="match status" value="1"/>
</dbReference>
<keyword evidence="5" id="KW-0999">Mitochondrion inner membrane</keyword>
<comment type="subcellular location">
    <subcellularLocation>
        <location evidence="1">Mitochondrion inner membrane</location>
        <topology evidence="1">Single-pass membrane protein</topology>
    </subcellularLocation>
</comment>
<protein>
    <submittedName>
        <fullName evidence="10">Uncharacterized protein</fullName>
    </submittedName>
</protein>
<keyword evidence="6 9" id="KW-1133">Transmembrane helix</keyword>
<evidence type="ECO:0000313" key="11">
    <source>
        <dbReference type="Proteomes" id="UP000502823"/>
    </source>
</evidence>
<evidence type="ECO:0000256" key="3">
    <source>
        <dbReference type="ARBA" id="ARBA00007204"/>
    </source>
</evidence>
<keyword evidence="4 9" id="KW-0812">Transmembrane</keyword>
<dbReference type="AlphaFoldDB" id="A0A6L2PJC9"/>
<gene>
    <name evidence="10" type="ORF">Cfor_10486</name>
</gene>
<evidence type="ECO:0000256" key="1">
    <source>
        <dbReference type="ARBA" id="ARBA00004434"/>
    </source>
</evidence>
<dbReference type="PANTHER" id="PTHR48416:SF1">
    <property type="entry name" value="CYTOCHROME C OXIDASE SUBUNIT 6C"/>
    <property type="match status" value="1"/>
</dbReference>
<evidence type="ECO:0000256" key="6">
    <source>
        <dbReference type="ARBA" id="ARBA00022989"/>
    </source>
</evidence>
<dbReference type="Pfam" id="PF02937">
    <property type="entry name" value="COX6C"/>
    <property type="match status" value="1"/>
</dbReference>
<proteinExistence type="inferred from homology"/>
<reference evidence="11" key="1">
    <citation type="submission" date="2020-01" db="EMBL/GenBank/DDBJ databases">
        <title>Draft genome sequence of the Termite Coptotermes fromosanus.</title>
        <authorList>
            <person name="Itakura S."/>
            <person name="Yosikawa Y."/>
            <person name="Umezawa K."/>
        </authorList>
    </citation>
    <scope>NUCLEOTIDE SEQUENCE [LARGE SCALE GENOMIC DNA]</scope>
</reference>
<dbReference type="EMBL" id="BLKM01010564">
    <property type="protein sequence ID" value="GFG30568.1"/>
    <property type="molecule type" value="Genomic_DNA"/>
</dbReference>
<keyword evidence="8 9" id="KW-0472">Membrane</keyword>
<comment type="caution">
    <text evidence="10">The sequence shown here is derived from an EMBL/GenBank/DDBJ whole genome shotgun (WGS) entry which is preliminary data.</text>
</comment>
<sequence>MAEKSVQKIPKPQLRGLLASNVKFHLPTALALSAAATILFKIFWVDARKARYAEFYKNYDAEKDFERMRKTGVFKSC</sequence>
<dbReference type="InParanoid" id="A0A6L2PJC9"/>
<evidence type="ECO:0000256" key="7">
    <source>
        <dbReference type="ARBA" id="ARBA00023128"/>
    </source>
</evidence>
<evidence type="ECO:0000256" key="9">
    <source>
        <dbReference type="SAM" id="Phobius"/>
    </source>
</evidence>
<evidence type="ECO:0000256" key="8">
    <source>
        <dbReference type="ARBA" id="ARBA00023136"/>
    </source>
</evidence>
<evidence type="ECO:0000313" key="10">
    <source>
        <dbReference type="EMBL" id="GFG30568.1"/>
    </source>
</evidence>
<dbReference type="Proteomes" id="UP000502823">
    <property type="component" value="Unassembled WGS sequence"/>
</dbReference>
<evidence type="ECO:0000256" key="2">
    <source>
        <dbReference type="ARBA" id="ARBA00004673"/>
    </source>
</evidence>
<dbReference type="GO" id="GO:0005743">
    <property type="term" value="C:mitochondrial inner membrane"/>
    <property type="evidence" value="ECO:0007669"/>
    <property type="project" value="UniProtKB-SubCell"/>
</dbReference>
<dbReference type="FunCoup" id="A0A6L2PJC9">
    <property type="interactions" value="946"/>
</dbReference>
<keyword evidence="7" id="KW-0496">Mitochondrion</keyword>
<organism evidence="10 11">
    <name type="scientific">Coptotermes formosanus</name>
    <name type="common">Formosan subterranean termite</name>
    <dbReference type="NCBI Taxonomy" id="36987"/>
    <lineage>
        <taxon>Eukaryota</taxon>
        <taxon>Metazoa</taxon>
        <taxon>Ecdysozoa</taxon>
        <taxon>Arthropoda</taxon>
        <taxon>Hexapoda</taxon>
        <taxon>Insecta</taxon>
        <taxon>Pterygota</taxon>
        <taxon>Neoptera</taxon>
        <taxon>Polyneoptera</taxon>
        <taxon>Dictyoptera</taxon>
        <taxon>Blattodea</taxon>
        <taxon>Blattoidea</taxon>
        <taxon>Termitoidae</taxon>
        <taxon>Rhinotermitidae</taxon>
        <taxon>Coptotermes</taxon>
    </lineage>
</organism>
<name>A0A6L2PJC9_COPFO</name>
<keyword evidence="11" id="KW-1185">Reference proteome</keyword>